<dbReference type="AlphaFoldDB" id="A0A0F9H2I5"/>
<feature type="domain" description="NAD-dependent epimerase/dehydratase" evidence="2">
    <location>
        <begin position="4"/>
        <end position="226"/>
    </location>
</feature>
<sequence>MKYLITGGSGYIGSRLTELLAERDDTEQVVISDLRPPRAPYPKTTYVEMDVRDPGMRTLLETEKPDVLIHLAFVLNPMHDEKKMYDIDVNGTQNVLHAATLAGTKHLLVTSSTTAYGAWPDNPVPMSEEHPVRGMPGYAYARDKTEIDRMCQLWAARHDDRTMTIVRPCIVFGPTVDNYLIRLWTNTPFTPIIKGVDAELQFVHEDDVVDALSRLVTERKPGIFNVTGDGTIKIAEAAALAPSGEAGQVEAEPRHRFFLRVESQDAPGRAAAVNQSVGPEDQLRLVCNNRKPSPVERIGALVRGDDWAPLGTSDGVDDSGPDAEAVGSALESTQGA</sequence>
<dbReference type="Gene3D" id="3.40.50.720">
    <property type="entry name" value="NAD(P)-binding Rossmann-like Domain"/>
    <property type="match status" value="1"/>
</dbReference>
<evidence type="ECO:0000259" key="2">
    <source>
        <dbReference type="Pfam" id="PF01370"/>
    </source>
</evidence>
<dbReference type="PANTHER" id="PTHR43245">
    <property type="entry name" value="BIFUNCTIONAL POLYMYXIN RESISTANCE PROTEIN ARNA"/>
    <property type="match status" value="1"/>
</dbReference>
<dbReference type="InterPro" id="IPR050177">
    <property type="entry name" value="Lipid_A_modif_metabolic_enz"/>
</dbReference>
<feature type="region of interest" description="Disordered" evidence="1">
    <location>
        <begin position="305"/>
        <end position="336"/>
    </location>
</feature>
<dbReference type="Pfam" id="PF01370">
    <property type="entry name" value="Epimerase"/>
    <property type="match status" value="1"/>
</dbReference>
<dbReference type="InterPro" id="IPR036291">
    <property type="entry name" value="NAD(P)-bd_dom_sf"/>
</dbReference>
<evidence type="ECO:0000313" key="3">
    <source>
        <dbReference type="EMBL" id="KKL97206.1"/>
    </source>
</evidence>
<accession>A0A0F9H2I5</accession>
<dbReference type="EMBL" id="LAZR01018223">
    <property type="protein sequence ID" value="KKL97206.1"/>
    <property type="molecule type" value="Genomic_DNA"/>
</dbReference>
<gene>
    <name evidence="3" type="ORF">LCGC14_1836790</name>
</gene>
<organism evidence="3">
    <name type="scientific">marine sediment metagenome</name>
    <dbReference type="NCBI Taxonomy" id="412755"/>
    <lineage>
        <taxon>unclassified sequences</taxon>
        <taxon>metagenomes</taxon>
        <taxon>ecological metagenomes</taxon>
    </lineage>
</organism>
<name>A0A0F9H2I5_9ZZZZ</name>
<dbReference type="InterPro" id="IPR001509">
    <property type="entry name" value="Epimerase_deHydtase"/>
</dbReference>
<evidence type="ECO:0000256" key="1">
    <source>
        <dbReference type="SAM" id="MobiDB-lite"/>
    </source>
</evidence>
<proteinExistence type="predicted"/>
<protein>
    <recommendedName>
        <fullName evidence="2">NAD-dependent epimerase/dehydratase domain-containing protein</fullName>
    </recommendedName>
</protein>
<reference evidence="3" key="1">
    <citation type="journal article" date="2015" name="Nature">
        <title>Complex archaea that bridge the gap between prokaryotes and eukaryotes.</title>
        <authorList>
            <person name="Spang A."/>
            <person name="Saw J.H."/>
            <person name="Jorgensen S.L."/>
            <person name="Zaremba-Niedzwiedzka K."/>
            <person name="Martijn J."/>
            <person name="Lind A.E."/>
            <person name="van Eijk R."/>
            <person name="Schleper C."/>
            <person name="Guy L."/>
            <person name="Ettema T.J."/>
        </authorList>
    </citation>
    <scope>NUCLEOTIDE SEQUENCE</scope>
</reference>
<dbReference type="SUPFAM" id="SSF51735">
    <property type="entry name" value="NAD(P)-binding Rossmann-fold domains"/>
    <property type="match status" value="1"/>
</dbReference>
<comment type="caution">
    <text evidence="3">The sequence shown here is derived from an EMBL/GenBank/DDBJ whole genome shotgun (WGS) entry which is preliminary data.</text>
</comment>